<dbReference type="Proteomes" id="UP000233551">
    <property type="component" value="Unassembled WGS sequence"/>
</dbReference>
<dbReference type="AlphaFoldDB" id="A0A2I0KMU6"/>
<name>A0A2I0KMU6_PUNGR</name>
<evidence type="ECO:0000313" key="2">
    <source>
        <dbReference type="Proteomes" id="UP000233551"/>
    </source>
</evidence>
<gene>
    <name evidence="1" type="ORF">CRG98_009679</name>
</gene>
<keyword evidence="2" id="KW-1185">Reference proteome</keyword>
<comment type="caution">
    <text evidence="1">The sequence shown here is derived from an EMBL/GenBank/DDBJ whole genome shotgun (WGS) entry which is preliminary data.</text>
</comment>
<reference evidence="1 2" key="1">
    <citation type="submission" date="2017-11" db="EMBL/GenBank/DDBJ databases">
        <title>De-novo sequencing of pomegranate (Punica granatum L.) genome.</title>
        <authorList>
            <person name="Akparov Z."/>
            <person name="Amiraslanov A."/>
            <person name="Hajiyeva S."/>
            <person name="Abbasov M."/>
            <person name="Kaur K."/>
            <person name="Hamwieh A."/>
            <person name="Solovyev V."/>
            <person name="Salamov A."/>
            <person name="Braich B."/>
            <person name="Kosarev P."/>
            <person name="Mahmoud A."/>
            <person name="Hajiyev E."/>
            <person name="Babayeva S."/>
            <person name="Izzatullayeva V."/>
            <person name="Mammadov A."/>
            <person name="Mammadov A."/>
            <person name="Sharifova S."/>
            <person name="Ojaghi J."/>
            <person name="Eynullazada K."/>
            <person name="Bayramov B."/>
            <person name="Abdulazimova A."/>
            <person name="Shahmuradov I."/>
        </authorList>
    </citation>
    <scope>NUCLEOTIDE SEQUENCE [LARGE SCALE GENOMIC DNA]</scope>
    <source>
        <strain evidence="2">cv. AG2017</strain>
        <tissue evidence="1">Leaf</tissue>
    </source>
</reference>
<proteinExistence type="predicted"/>
<sequence>MAVGTAEEMAEVGSRNCGIRICEAAGASSASELEQLNKRTRHRESEEIVEAWWRVRGPMGWVSAHSGLAFAQGPKSGLPFARVWA</sequence>
<evidence type="ECO:0000313" key="1">
    <source>
        <dbReference type="EMBL" id="PKI69804.1"/>
    </source>
</evidence>
<organism evidence="1 2">
    <name type="scientific">Punica granatum</name>
    <name type="common">Pomegranate</name>
    <dbReference type="NCBI Taxonomy" id="22663"/>
    <lineage>
        <taxon>Eukaryota</taxon>
        <taxon>Viridiplantae</taxon>
        <taxon>Streptophyta</taxon>
        <taxon>Embryophyta</taxon>
        <taxon>Tracheophyta</taxon>
        <taxon>Spermatophyta</taxon>
        <taxon>Magnoliopsida</taxon>
        <taxon>eudicotyledons</taxon>
        <taxon>Gunneridae</taxon>
        <taxon>Pentapetalae</taxon>
        <taxon>rosids</taxon>
        <taxon>malvids</taxon>
        <taxon>Myrtales</taxon>
        <taxon>Lythraceae</taxon>
        <taxon>Punica</taxon>
    </lineage>
</organism>
<dbReference type="EMBL" id="PGOL01000479">
    <property type="protein sequence ID" value="PKI69804.1"/>
    <property type="molecule type" value="Genomic_DNA"/>
</dbReference>
<protein>
    <submittedName>
        <fullName evidence="1">Uncharacterized protein</fullName>
    </submittedName>
</protein>
<accession>A0A2I0KMU6</accession>